<dbReference type="PANTHER" id="PTHR47505:SF1">
    <property type="entry name" value="DNA UTILIZATION PROTEIN YHGH"/>
    <property type="match status" value="1"/>
</dbReference>
<proteinExistence type="inferred from homology"/>
<dbReference type="SUPFAM" id="SSF53271">
    <property type="entry name" value="PRTase-like"/>
    <property type="match status" value="1"/>
</dbReference>
<keyword evidence="2" id="KW-0808">Transferase</keyword>
<dbReference type="AlphaFoldDB" id="A0A7K1J380"/>
<dbReference type="InterPro" id="IPR000836">
    <property type="entry name" value="PRTase_dom"/>
</dbReference>
<evidence type="ECO:0000313" key="2">
    <source>
        <dbReference type="EMBL" id="MUH59010.1"/>
    </source>
</evidence>
<dbReference type="RefSeq" id="WP_246165687.1">
    <property type="nucleotide sequence ID" value="NZ_WNLP01000001.1"/>
</dbReference>
<keyword evidence="3" id="KW-1185">Reference proteome</keyword>
<dbReference type="EMBL" id="WNLP01000001">
    <property type="protein sequence ID" value="MUH59010.1"/>
    <property type="molecule type" value="Genomic_DNA"/>
</dbReference>
<dbReference type="InterPro" id="IPR029057">
    <property type="entry name" value="PRTase-like"/>
</dbReference>
<organism evidence="2 3">
    <name type="scientific">Bifidobacterium canis</name>
    <dbReference type="NCBI Taxonomy" id="2610880"/>
    <lineage>
        <taxon>Bacteria</taxon>
        <taxon>Bacillati</taxon>
        <taxon>Actinomycetota</taxon>
        <taxon>Actinomycetes</taxon>
        <taxon>Bifidobacteriales</taxon>
        <taxon>Bifidobacteriaceae</taxon>
        <taxon>Bifidobacterium</taxon>
    </lineage>
</organism>
<dbReference type="InterPro" id="IPR051910">
    <property type="entry name" value="ComF/GntX_DNA_util-trans"/>
</dbReference>
<name>A0A7K1J380_9BIFI</name>
<reference evidence="2 3" key="1">
    <citation type="submission" date="2019-09" db="EMBL/GenBank/DDBJ databases">
        <title>Bifidobacterium canis sp. nov., isolated from the digestive tract of German Shepherd dog puppy.</title>
        <authorList>
            <person name="Bunesova V."/>
        </authorList>
    </citation>
    <scope>NUCLEOTIDE SEQUENCE [LARGE SCALE GENOMIC DNA]</scope>
    <source>
        <strain evidence="2 3">GSD1FS</strain>
    </source>
</reference>
<dbReference type="Gene3D" id="3.40.50.2020">
    <property type="match status" value="1"/>
</dbReference>
<dbReference type="PANTHER" id="PTHR47505">
    <property type="entry name" value="DNA UTILIZATION PROTEIN YHGH"/>
    <property type="match status" value="1"/>
</dbReference>
<gene>
    <name evidence="2" type="ORF">GSD1FS_0314</name>
</gene>
<evidence type="ECO:0000256" key="1">
    <source>
        <dbReference type="ARBA" id="ARBA00008007"/>
    </source>
</evidence>
<protein>
    <submittedName>
        <fullName evidence="2">Amidophosphoribosyltransferase</fullName>
    </submittedName>
</protein>
<sequence length="239" mass="26354">MGRFAQLIKQIARECVNLLFPRGCSGCDAPDEVLCERCSNRLRLCVPFTLQHSTSHTGFACAFYTGTVRQMVLNWKDHGDEECDVPISQALCRLTDHVFAHNAELLRSMNRAETIVLVPAPSSSKSVRRRGRSQVKPLGRALCRHWSSLGWQVHCLPLLRVCSSAKSVQTSGARQRARRASQSIILNTRVSSAMQSATVILLDDIVTTGATINQCAKVLDEHGFTVLCAFAVACTPTRE</sequence>
<accession>A0A7K1J380</accession>
<keyword evidence="2" id="KW-0328">Glycosyltransferase</keyword>
<evidence type="ECO:0000313" key="3">
    <source>
        <dbReference type="Proteomes" id="UP000487882"/>
    </source>
</evidence>
<comment type="similarity">
    <text evidence="1">Belongs to the ComF/GntX family.</text>
</comment>
<comment type="caution">
    <text evidence="2">The sequence shown here is derived from an EMBL/GenBank/DDBJ whole genome shotgun (WGS) entry which is preliminary data.</text>
</comment>
<dbReference type="CDD" id="cd06223">
    <property type="entry name" value="PRTases_typeI"/>
    <property type="match status" value="1"/>
</dbReference>
<dbReference type="GO" id="GO:0016757">
    <property type="term" value="F:glycosyltransferase activity"/>
    <property type="evidence" value="ECO:0007669"/>
    <property type="project" value="UniProtKB-KW"/>
</dbReference>
<dbReference type="Proteomes" id="UP000487882">
    <property type="component" value="Unassembled WGS sequence"/>
</dbReference>